<protein>
    <submittedName>
        <fullName evidence="3">Glycosyltransferase family 1 protein</fullName>
    </submittedName>
</protein>
<dbReference type="RefSeq" id="WP_124329405.1">
    <property type="nucleotide sequence ID" value="NZ_BEXT01000001.1"/>
</dbReference>
<evidence type="ECO:0000313" key="3">
    <source>
        <dbReference type="EMBL" id="GBC62211.1"/>
    </source>
</evidence>
<dbReference type="PANTHER" id="PTHR45947:SF3">
    <property type="entry name" value="SULFOQUINOVOSYL TRANSFERASE SQD2"/>
    <property type="match status" value="1"/>
</dbReference>
<dbReference type="SUPFAM" id="SSF53756">
    <property type="entry name" value="UDP-Glycosyltransferase/glycogen phosphorylase"/>
    <property type="match status" value="1"/>
</dbReference>
<dbReference type="AlphaFoldDB" id="A0A401FZ05"/>
<comment type="caution">
    <text evidence="3">The sequence shown here is derived from an EMBL/GenBank/DDBJ whole genome shotgun (WGS) entry which is preliminary data.</text>
</comment>
<sequence length="397" mass="44114">MSEKEHTSEKGEQYRPRVLICIPVLLTGGTEMQTLHLVRTLIAGNYRVTICCYHEYEENIAACFRESGAAVILLNLDRKQGIFRLFRSLRRVFMEFQDAVVHVQYISPGLLPIIAARLGGIRTVFATVHQPGRTYGLRAKCFLRVASLLATAFFCVSRSAEESWFGNSAVFAPDSGKRRRHYTIYNMVDVARIERIVKATDRLQLKKISGLEGNMVIGIVARLRAEKGHETLLRAMSEVVGTVPEACLLVIGDGPDRARLDELAGTLGSRQHIRWTGEKSPDSVFPYYAVMDAAVVPSRFEGFGLTAAEAMAAGVPVIGSDIDGLREVIENGVTGYLSRAGDSHELARKLILLLSDAERRKHMGKAGYDRVVRHFSPEHFSRAILAAYSRLSRIHPS</sequence>
<reference evidence="4" key="1">
    <citation type="submission" date="2017-11" db="EMBL/GenBank/DDBJ databases">
        <authorList>
            <person name="Watanabe M."/>
            <person name="Kojima H."/>
        </authorList>
    </citation>
    <scope>NUCLEOTIDE SEQUENCE [LARGE SCALE GENOMIC DNA]</scope>
    <source>
        <strain evidence="4">Tokyo 01</strain>
    </source>
</reference>
<dbReference type="OrthoDB" id="267270at2"/>
<feature type="domain" description="Glycosyl transferase family 1" evidence="1">
    <location>
        <begin position="205"/>
        <end position="369"/>
    </location>
</feature>
<dbReference type="PANTHER" id="PTHR45947">
    <property type="entry name" value="SULFOQUINOVOSYL TRANSFERASE SQD2"/>
    <property type="match status" value="1"/>
</dbReference>
<dbReference type="GO" id="GO:0016758">
    <property type="term" value="F:hexosyltransferase activity"/>
    <property type="evidence" value="ECO:0007669"/>
    <property type="project" value="TreeGrafter"/>
</dbReference>
<organism evidence="3 4">
    <name type="scientific">Desulfonema ishimotonii</name>
    <dbReference type="NCBI Taxonomy" id="45657"/>
    <lineage>
        <taxon>Bacteria</taxon>
        <taxon>Pseudomonadati</taxon>
        <taxon>Thermodesulfobacteriota</taxon>
        <taxon>Desulfobacteria</taxon>
        <taxon>Desulfobacterales</taxon>
        <taxon>Desulfococcaceae</taxon>
        <taxon>Desulfonema</taxon>
    </lineage>
</organism>
<dbReference type="Pfam" id="PF00534">
    <property type="entry name" value="Glycos_transf_1"/>
    <property type="match status" value="1"/>
</dbReference>
<dbReference type="InterPro" id="IPR028098">
    <property type="entry name" value="Glyco_trans_4-like_N"/>
</dbReference>
<keyword evidence="4" id="KW-1185">Reference proteome</keyword>
<name>A0A401FZ05_9BACT</name>
<evidence type="ECO:0000313" key="4">
    <source>
        <dbReference type="Proteomes" id="UP000288096"/>
    </source>
</evidence>
<reference evidence="4" key="2">
    <citation type="submission" date="2019-01" db="EMBL/GenBank/DDBJ databases">
        <title>Genome sequence of Desulfonema ishimotonii strain Tokyo 01.</title>
        <authorList>
            <person name="Fukui M."/>
        </authorList>
    </citation>
    <scope>NUCLEOTIDE SEQUENCE [LARGE SCALE GENOMIC DNA]</scope>
    <source>
        <strain evidence="4">Tokyo 01</strain>
    </source>
</reference>
<evidence type="ECO:0000259" key="1">
    <source>
        <dbReference type="Pfam" id="PF00534"/>
    </source>
</evidence>
<dbReference type="Gene3D" id="3.40.50.2000">
    <property type="entry name" value="Glycogen Phosphorylase B"/>
    <property type="match status" value="2"/>
</dbReference>
<keyword evidence="3" id="KW-0808">Transferase</keyword>
<proteinExistence type="predicted"/>
<dbReference type="InterPro" id="IPR001296">
    <property type="entry name" value="Glyco_trans_1"/>
</dbReference>
<gene>
    <name evidence="3" type="ORF">DENIS_3180</name>
</gene>
<dbReference type="Proteomes" id="UP000288096">
    <property type="component" value="Unassembled WGS sequence"/>
</dbReference>
<accession>A0A401FZ05</accession>
<dbReference type="InterPro" id="IPR050194">
    <property type="entry name" value="Glycosyltransferase_grp1"/>
</dbReference>
<evidence type="ECO:0000259" key="2">
    <source>
        <dbReference type="Pfam" id="PF13439"/>
    </source>
</evidence>
<dbReference type="Pfam" id="PF13439">
    <property type="entry name" value="Glyco_transf_4"/>
    <property type="match status" value="1"/>
</dbReference>
<dbReference type="EMBL" id="BEXT01000001">
    <property type="protein sequence ID" value="GBC62211.1"/>
    <property type="molecule type" value="Genomic_DNA"/>
</dbReference>
<feature type="domain" description="Glycosyltransferase subfamily 4-like N-terminal" evidence="2">
    <location>
        <begin position="28"/>
        <end position="164"/>
    </location>
</feature>